<dbReference type="InterPro" id="IPR001753">
    <property type="entry name" value="Enoyl-CoA_hydra/iso"/>
</dbReference>
<dbReference type="SUPFAM" id="SSF52096">
    <property type="entry name" value="ClpP/crotonase"/>
    <property type="match status" value="1"/>
</dbReference>
<evidence type="ECO:0000256" key="1">
    <source>
        <dbReference type="RuleBase" id="RU003707"/>
    </source>
</evidence>
<sequence length="253" mass="27216">MDYTDIKCTQTDGVLTLEVNRPDRLNAYRNETADELVHALRAAEDDASVRAVLLTGAGRAFGSGYDLSTVDPDAEPALDTVLERHFNPLVEAMRHSRLPIVSAVNGPCAGAAVGIALAADIVIAGRSAYFYEPFVGIALVPDAGNTLYLSRILGRIRASGMMLLGDRIPAERAERWGLVWDVVDDDALVPSALAICQRLAGRDAAAVSATKKLIFQASDFGESEQLAMERDLQGEAGRSPAVKARIAEFFDRK</sequence>
<dbReference type="InterPro" id="IPR029045">
    <property type="entry name" value="ClpP/crotonase-like_dom_sf"/>
</dbReference>
<dbReference type="EMBL" id="PDVP01000016">
    <property type="protein sequence ID" value="PHP65300.1"/>
    <property type="molecule type" value="Genomic_DNA"/>
</dbReference>
<dbReference type="CDD" id="cd06558">
    <property type="entry name" value="crotonase-like"/>
    <property type="match status" value="1"/>
</dbReference>
<evidence type="ECO:0000313" key="3">
    <source>
        <dbReference type="Proteomes" id="UP000221168"/>
    </source>
</evidence>
<accession>A0A2G1QIL9</accession>
<evidence type="ECO:0000313" key="2">
    <source>
        <dbReference type="EMBL" id="PHP65300.1"/>
    </source>
</evidence>
<comment type="caution">
    <text evidence="2">The sequence shown here is derived from an EMBL/GenBank/DDBJ whole genome shotgun (WGS) entry which is preliminary data.</text>
</comment>
<reference evidence="2 3" key="1">
    <citation type="submission" date="2017-10" db="EMBL/GenBank/DDBJ databases">
        <title>Sedimentibacterium mangrovi gen. nov., sp. nov., a novel member of family Phyllobacteriacea isolated from mangrove sediment.</title>
        <authorList>
            <person name="Liao H."/>
            <person name="Tian Y."/>
        </authorList>
    </citation>
    <scope>NUCLEOTIDE SEQUENCE [LARGE SCALE GENOMIC DNA]</scope>
    <source>
        <strain evidence="2 3">X9-2-2</strain>
    </source>
</reference>
<gene>
    <name evidence="2" type="ORF">CSC94_19420</name>
</gene>
<dbReference type="Proteomes" id="UP000221168">
    <property type="component" value="Unassembled WGS sequence"/>
</dbReference>
<dbReference type="Pfam" id="PF00378">
    <property type="entry name" value="ECH_1"/>
    <property type="match status" value="1"/>
</dbReference>
<name>A0A2G1QIL9_9HYPH</name>
<dbReference type="PANTHER" id="PTHR43459:SF1">
    <property type="entry name" value="EG:BACN32G11.4 PROTEIN"/>
    <property type="match status" value="1"/>
</dbReference>
<dbReference type="PANTHER" id="PTHR43459">
    <property type="entry name" value="ENOYL-COA HYDRATASE"/>
    <property type="match status" value="1"/>
</dbReference>
<protein>
    <submittedName>
        <fullName evidence="2">2-(1,2-epoxy-1,2-dihydrophenyl)acetyl-CoA isomerase</fullName>
        <ecNumber evidence="2">4.2.1.17</ecNumber>
    </submittedName>
</protein>
<proteinExistence type="inferred from homology"/>
<dbReference type="Gene3D" id="3.90.226.10">
    <property type="entry name" value="2-enoyl-CoA Hydratase, Chain A, domain 1"/>
    <property type="match status" value="1"/>
</dbReference>
<keyword evidence="2" id="KW-0413">Isomerase</keyword>
<dbReference type="RefSeq" id="WP_099308041.1">
    <property type="nucleotide sequence ID" value="NZ_PDVP01000016.1"/>
</dbReference>
<dbReference type="GO" id="GO:0004300">
    <property type="term" value="F:enoyl-CoA hydratase activity"/>
    <property type="evidence" value="ECO:0007669"/>
    <property type="project" value="UniProtKB-EC"/>
</dbReference>
<dbReference type="GO" id="GO:0016853">
    <property type="term" value="F:isomerase activity"/>
    <property type="evidence" value="ECO:0007669"/>
    <property type="project" value="UniProtKB-KW"/>
</dbReference>
<dbReference type="EC" id="4.2.1.17" evidence="2"/>
<dbReference type="AlphaFoldDB" id="A0A2G1QIL9"/>
<dbReference type="PROSITE" id="PS00166">
    <property type="entry name" value="ENOYL_COA_HYDRATASE"/>
    <property type="match status" value="1"/>
</dbReference>
<dbReference type="OrthoDB" id="9795613at2"/>
<keyword evidence="3" id="KW-1185">Reference proteome</keyword>
<dbReference type="InterPro" id="IPR018376">
    <property type="entry name" value="Enoyl-CoA_hyd/isom_CS"/>
</dbReference>
<keyword evidence="2" id="KW-0456">Lyase</keyword>
<comment type="similarity">
    <text evidence="1">Belongs to the enoyl-CoA hydratase/isomerase family.</text>
</comment>
<organism evidence="2 3">
    <name type="scientific">Zhengella mangrovi</name>
    <dbReference type="NCBI Taxonomy" id="1982044"/>
    <lineage>
        <taxon>Bacteria</taxon>
        <taxon>Pseudomonadati</taxon>
        <taxon>Pseudomonadota</taxon>
        <taxon>Alphaproteobacteria</taxon>
        <taxon>Hyphomicrobiales</taxon>
        <taxon>Notoacmeibacteraceae</taxon>
        <taxon>Zhengella</taxon>
    </lineage>
</organism>